<dbReference type="InterPro" id="IPR013087">
    <property type="entry name" value="Znf_C2H2_type"/>
</dbReference>
<feature type="region of interest" description="Disordered" evidence="1">
    <location>
        <begin position="83"/>
        <end position="107"/>
    </location>
</feature>
<dbReference type="Proteomes" id="UP000075885">
    <property type="component" value="Unassembled WGS sequence"/>
</dbReference>
<dbReference type="STRING" id="199890.A0A182PED8"/>
<evidence type="ECO:0000313" key="3">
    <source>
        <dbReference type="EnsemblMetazoa" id="AEPI005293-PA"/>
    </source>
</evidence>
<protein>
    <recommendedName>
        <fullName evidence="2">C2H2-type domain-containing protein</fullName>
    </recommendedName>
</protein>
<dbReference type="EnsemblMetazoa" id="AEPI005293-RA">
    <property type="protein sequence ID" value="AEPI005293-PA"/>
    <property type="gene ID" value="AEPI005293"/>
</dbReference>
<evidence type="ECO:0000259" key="2">
    <source>
        <dbReference type="SMART" id="SM00355"/>
    </source>
</evidence>
<evidence type="ECO:0000313" key="4">
    <source>
        <dbReference type="Proteomes" id="UP000075885"/>
    </source>
</evidence>
<feature type="domain" description="C2H2-type" evidence="2">
    <location>
        <begin position="53"/>
        <end position="78"/>
    </location>
</feature>
<sequence>MRSNYIMQQHSRVHHEPRLVKEFSCQHEGCHFIARNAADARRHLLAHSCERNFACSEPGCNYRGKSLAQLRSDHTRIHAGTLLDHRKSEQKRKIGKRTARERATTDDSSPQRFVCFRKRPQLQRISCRGAHCDLLPIDTR</sequence>
<reference evidence="4" key="1">
    <citation type="submission" date="2013-03" db="EMBL/GenBank/DDBJ databases">
        <title>The Genome Sequence of Anopheles epiroticus epiroticus2.</title>
        <authorList>
            <consortium name="The Broad Institute Genomics Platform"/>
            <person name="Neafsey D.E."/>
            <person name="Howell P."/>
            <person name="Walker B."/>
            <person name="Young S.K."/>
            <person name="Zeng Q."/>
            <person name="Gargeya S."/>
            <person name="Fitzgerald M."/>
            <person name="Haas B."/>
            <person name="Abouelleil A."/>
            <person name="Allen A.W."/>
            <person name="Alvarado L."/>
            <person name="Arachchi H.M."/>
            <person name="Berlin A.M."/>
            <person name="Chapman S.B."/>
            <person name="Gainer-Dewar J."/>
            <person name="Goldberg J."/>
            <person name="Griggs A."/>
            <person name="Gujja S."/>
            <person name="Hansen M."/>
            <person name="Howarth C."/>
            <person name="Imamovic A."/>
            <person name="Ireland A."/>
            <person name="Larimer J."/>
            <person name="McCowan C."/>
            <person name="Murphy C."/>
            <person name="Pearson M."/>
            <person name="Poon T.W."/>
            <person name="Priest M."/>
            <person name="Roberts A."/>
            <person name="Saif S."/>
            <person name="Shea T."/>
            <person name="Sisk P."/>
            <person name="Sykes S."/>
            <person name="Wortman J."/>
            <person name="Nusbaum C."/>
            <person name="Birren B."/>
        </authorList>
    </citation>
    <scope>NUCLEOTIDE SEQUENCE [LARGE SCALE GENOMIC DNA]</scope>
    <source>
        <strain evidence="4">Epiroticus2</strain>
    </source>
</reference>
<evidence type="ECO:0000256" key="1">
    <source>
        <dbReference type="SAM" id="MobiDB-lite"/>
    </source>
</evidence>
<proteinExistence type="predicted"/>
<reference evidence="3" key="2">
    <citation type="submission" date="2020-05" db="UniProtKB">
        <authorList>
            <consortium name="EnsemblMetazoa"/>
        </authorList>
    </citation>
    <scope>IDENTIFICATION</scope>
    <source>
        <strain evidence="3">Epiroticus2</strain>
    </source>
</reference>
<accession>A0A182PED8</accession>
<dbReference type="SMART" id="SM00355">
    <property type="entry name" value="ZnF_C2H2"/>
    <property type="match status" value="2"/>
</dbReference>
<feature type="compositionally biased region" description="Basic residues" evidence="1">
    <location>
        <begin position="88"/>
        <end position="97"/>
    </location>
</feature>
<keyword evidence="4" id="KW-1185">Reference proteome</keyword>
<dbReference type="AlphaFoldDB" id="A0A182PED8"/>
<feature type="domain" description="C2H2-type" evidence="2">
    <location>
        <begin position="23"/>
        <end position="47"/>
    </location>
</feature>
<name>A0A182PED8_9DIPT</name>
<organism evidence="3 4">
    <name type="scientific">Anopheles epiroticus</name>
    <dbReference type="NCBI Taxonomy" id="199890"/>
    <lineage>
        <taxon>Eukaryota</taxon>
        <taxon>Metazoa</taxon>
        <taxon>Ecdysozoa</taxon>
        <taxon>Arthropoda</taxon>
        <taxon>Hexapoda</taxon>
        <taxon>Insecta</taxon>
        <taxon>Pterygota</taxon>
        <taxon>Neoptera</taxon>
        <taxon>Endopterygota</taxon>
        <taxon>Diptera</taxon>
        <taxon>Nematocera</taxon>
        <taxon>Culicoidea</taxon>
        <taxon>Culicidae</taxon>
        <taxon>Anophelinae</taxon>
        <taxon>Anopheles</taxon>
    </lineage>
</organism>
<dbReference type="VEuPathDB" id="VectorBase:AEPI005293"/>